<keyword evidence="2" id="KW-1185">Reference proteome</keyword>
<evidence type="ECO:0000313" key="2">
    <source>
        <dbReference type="Proteomes" id="UP000501891"/>
    </source>
</evidence>
<accession>A0A858RAX3</accession>
<gene>
    <name evidence="1" type="ORF">HHL28_17435</name>
</gene>
<dbReference type="Proteomes" id="UP000501891">
    <property type="component" value="Chromosome"/>
</dbReference>
<organism evidence="1 2">
    <name type="scientific">Aerophototrophica crusticola</name>
    <dbReference type="NCBI Taxonomy" id="1709002"/>
    <lineage>
        <taxon>Bacteria</taxon>
        <taxon>Pseudomonadati</taxon>
        <taxon>Pseudomonadota</taxon>
        <taxon>Alphaproteobacteria</taxon>
        <taxon>Rhodospirillales</taxon>
        <taxon>Rhodospirillaceae</taxon>
        <taxon>Aerophototrophica</taxon>
    </lineage>
</organism>
<reference evidence="1" key="1">
    <citation type="submission" date="2020-04" db="EMBL/GenBank/DDBJ databases">
        <title>A desert anoxygenic phototrophic bacterium fixes CO2 using RubisCO under aerobic conditions.</title>
        <authorList>
            <person name="Tang K."/>
        </authorList>
    </citation>
    <scope>NUCLEOTIDE SEQUENCE [LARGE SCALE GENOMIC DNA]</scope>
    <source>
        <strain evidence="1">MIMtkB3</strain>
    </source>
</reference>
<dbReference type="KEGG" id="acru:HHL28_17435"/>
<dbReference type="EMBL" id="CP051775">
    <property type="protein sequence ID" value="QJE74605.1"/>
    <property type="molecule type" value="Genomic_DNA"/>
</dbReference>
<proteinExistence type="predicted"/>
<name>A0A858RAX3_9PROT</name>
<protein>
    <submittedName>
        <fullName evidence="1">Uncharacterized protein</fullName>
    </submittedName>
</protein>
<dbReference type="AlphaFoldDB" id="A0A858RAX3"/>
<evidence type="ECO:0000313" key="1">
    <source>
        <dbReference type="EMBL" id="QJE74605.1"/>
    </source>
</evidence>
<sequence>MIKDTEQKLDCAKFCATQYIVPFLEVVVSHPNEVSDSETHITDIDVLGVSINKFGHIERYLFDCKTQAKLSPINRALWAAGAARFTDAARSFVVLKKDAPESHRLAASSVNVHLHSEDSFRRYATSLDINFLRKFTYLEVLDGWSKLQETQQKYPKLEALARVSSGSFLLEPSAARALRRLVGVLSKVRGELDPSKPDHRQVFLSTLSVFILLMAACIQDLKDLFDFKLPKEDFERIVRYYIWEGKENYELRRKLRHAFEVAKGSEENVEFDLPGWEKFLHLTRIYLEAPHSVPYLALPAKELAFREVMKHESDYDTGIKIRLTNNGRGRQFLFAAASYLVSACQLPGDFSKQLEKTVNDLL</sequence>